<keyword evidence="2" id="KW-0472">Membrane</keyword>
<comment type="caution">
    <text evidence="3">The sequence shown here is derived from an EMBL/GenBank/DDBJ whole genome shotgun (WGS) entry which is preliminary data.</text>
</comment>
<gene>
    <name evidence="3" type="ORF">Q5716_14750</name>
</gene>
<dbReference type="NCBIfam" id="TIGR03696">
    <property type="entry name" value="Rhs_assc_core"/>
    <property type="match status" value="1"/>
</dbReference>
<evidence type="ECO:0000313" key="4">
    <source>
        <dbReference type="Proteomes" id="UP001241072"/>
    </source>
</evidence>
<dbReference type="Gene3D" id="2.180.10.10">
    <property type="entry name" value="RHS repeat-associated core"/>
    <property type="match status" value="1"/>
</dbReference>
<keyword evidence="2" id="KW-1133">Transmembrane helix</keyword>
<feature type="transmembrane region" description="Helical" evidence="2">
    <location>
        <begin position="189"/>
        <end position="207"/>
    </location>
</feature>
<proteinExistence type="predicted"/>
<organism evidence="3 4">
    <name type="scientific">Antiquaquibacter soli</name>
    <dbReference type="NCBI Taxonomy" id="3064523"/>
    <lineage>
        <taxon>Bacteria</taxon>
        <taxon>Bacillati</taxon>
        <taxon>Actinomycetota</taxon>
        <taxon>Actinomycetes</taxon>
        <taxon>Micrococcales</taxon>
        <taxon>Microbacteriaceae</taxon>
        <taxon>Antiquaquibacter</taxon>
    </lineage>
</organism>
<protein>
    <submittedName>
        <fullName evidence="3">RHS repeat-associated core domain-containing protein</fullName>
    </submittedName>
</protein>
<accession>A0ABT9BRC2</accession>
<evidence type="ECO:0000256" key="2">
    <source>
        <dbReference type="SAM" id="Phobius"/>
    </source>
</evidence>
<keyword evidence="4" id="KW-1185">Reference proteome</keyword>
<feature type="transmembrane region" description="Helical" evidence="2">
    <location>
        <begin position="161"/>
        <end position="183"/>
    </location>
</feature>
<dbReference type="InterPro" id="IPR022385">
    <property type="entry name" value="Rhs_assc_core"/>
</dbReference>
<sequence length="291" mass="30026">MLSLPGGVQVTAASATEQVWSYPNLHGDVILTADKDGIRTGDRYRFDPFGQPIGADGKIGTTGADDTVADNTDGQADHSWVGQHQKLYEHAGSIASIEMGARVYVAALGRFLSVDPVEGGVMNAYDYPADPINGFDLTGMFLGWEDEVIPGLFTVGDIAHIILGTALTVVVVAATAAACAGTAGIACPLAAGAAFGLLFGVLPHFMLDVAVSHKTRPEEAFDYVSGGLTMYAMHRYVEEPIEELIIKPVLTNRKVQAGLAIGAAALLLGGGSSASTGSSGGAGGGGRMRFV</sequence>
<dbReference type="RefSeq" id="WP_305003919.1">
    <property type="nucleotide sequence ID" value="NZ_JAUQUB010000006.1"/>
</dbReference>
<feature type="region of interest" description="Disordered" evidence="1">
    <location>
        <begin position="55"/>
        <end position="76"/>
    </location>
</feature>
<reference evidence="3 4" key="1">
    <citation type="submission" date="2023-07" db="EMBL/GenBank/DDBJ databases">
        <title>Protaetiibacter sp. nov WY-16 isolated from soil.</title>
        <authorList>
            <person name="Liu B."/>
            <person name="Wan Y."/>
        </authorList>
    </citation>
    <scope>NUCLEOTIDE SEQUENCE [LARGE SCALE GENOMIC DNA]</scope>
    <source>
        <strain evidence="3 4">WY-16</strain>
    </source>
</reference>
<name>A0ABT9BRC2_9MICO</name>
<keyword evidence="2" id="KW-0812">Transmembrane</keyword>
<dbReference type="EMBL" id="JAUQUB010000006">
    <property type="protein sequence ID" value="MDO7883490.1"/>
    <property type="molecule type" value="Genomic_DNA"/>
</dbReference>
<evidence type="ECO:0000256" key="1">
    <source>
        <dbReference type="SAM" id="MobiDB-lite"/>
    </source>
</evidence>
<dbReference type="Proteomes" id="UP001241072">
    <property type="component" value="Unassembled WGS sequence"/>
</dbReference>
<evidence type="ECO:0000313" key="3">
    <source>
        <dbReference type="EMBL" id="MDO7883490.1"/>
    </source>
</evidence>